<evidence type="ECO:0000256" key="1">
    <source>
        <dbReference type="SAM" id="Phobius"/>
    </source>
</evidence>
<keyword evidence="1" id="KW-1133">Transmembrane helix</keyword>
<accession>A0AAN1WJQ3</accession>
<evidence type="ECO:0000313" key="2">
    <source>
        <dbReference type="EMBL" id="BCD98861.1"/>
    </source>
</evidence>
<dbReference type="RefSeq" id="WP_236983498.1">
    <property type="nucleotide sequence ID" value="NZ_AP023086.1"/>
</dbReference>
<keyword evidence="3" id="KW-1185">Reference proteome</keyword>
<dbReference type="KEGG" id="marq:MARGE09_P3062"/>
<reference evidence="2 3" key="1">
    <citation type="journal article" date="2022" name="IScience">
        <title>An ultrasensitive nanofiber-based assay for enzymatic hydrolysis and deep-sea microbial degradation of cellulose.</title>
        <authorList>
            <person name="Tsudome M."/>
            <person name="Tachioka M."/>
            <person name="Miyazaki M."/>
            <person name="Uchimura K."/>
            <person name="Tsuda M."/>
            <person name="Takaki Y."/>
            <person name="Deguchi S."/>
        </authorList>
    </citation>
    <scope>NUCLEOTIDE SEQUENCE [LARGE SCALE GENOMIC DNA]</scope>
    <source>
        <strain evidence="2 3">GE09</strain>
    </source>
</reference>
<dbReference type="AlphaFoldDB" id="A0AAN1WJQ3"/>
<evidence type="ECO:0008006" key="4">
    <source>
        <dbReference type="Google" id="ProtNLM"/>
    </source>
</evidence>
<dbReference type="EMBL" id="AP023086">
    <property type="protein sequence ID" value="BCD98861.1"/>
    <property type="molecule type" value="Genomic_DNA"/>
</dbReference>
<keyword evidence="1" id="KW-0812">Transmembrane</keyword>
<dbReference type="Proteomes" id="UP001320119">
    <property type="component" value="Chromosome"/>
</dbReference>
<proteinExistence type="predicted"/>
<feature type="transmembrane region" description="Helical" evidence="1">
    <location>
        <begin position="101"/>
        <end position="120"/>
    </location>
</feature>
<keyword evidence="1" id="KW-0472">Membrane</keyword>
<evidence type="ECO:0000313" key="3">
    <source>
        <dbReference type="Proteomes" id="UP001320119"/>
    </source>
</evidence>
<feature type="transmembrane region" description="Helical" evidence="1">
    <location>
        <begin position="6"/>
        <end position="25"/>
    </location>
</feature>
<organism evidence="2 3">
    <name type="scientific">Marinagarivorans cellulosilyticus</name>
    <dbReference type="NCBI Taxonomy" id="2721545"/>
    <lineage>
        <taxon>Bacteria</taxon>
        <taxon>Pseudomonadati</taxon>
        <taxon>Pseudomonadota</taxon>
        <taxon>Gammaproteobacteria</taxon>
        <taxon>Cellvibrionales</taxon>
        <taxon>Cellvibrionaceae</taxon>
        <taxon>Marinagarivorans</taxon>
    </lineage>
</organism>
<name>A0AAN1WJQ3_9GAMM</name>
<feature type="transmembrane region" description="Helical" evidence="1">
    <location>
        <begin position="63"/>
        <end position="89"/>
    </location>
</feature>
<protein>
    <recommendedName>
        <fullName evidence="4">DUF2721 domain-containing protein</fullName>
    </recommendedName>
</protein>
<gene>
    <name evidence="2" type="ORF">MARGE09_P3062</name>
</gene>
<sequence>MTFTDPAIALAIALVSLIITLIGAWDKISSIIQVSRKARTRKKIAALEDNISRINKALSTPSLVVAQCSVELGMLISSGLFVILADLSLSKDASYVEVVEYFYYGFALLVGMVMGNLFVLRDNLRDPQKKIESLQAYKQILLGKEKNIHG</sequence>